<dbReference type="InterPro" id="IPR051032">
    <property type="entry name" value="AP2/ERF_TF_ERF_subfamily"/>
</dbReference>
<protein>
    <submittedName>
        <fullName evidence="9">Dehydration-responsive element-binding protein 5-3</fullName>
    </submittedName>
</protein>
<evidence type="ECO:0000259" key="8">
    <source>
        <dbReference type="PROSITE" id="PS51032"/>
    </source>
</evidence>
<sequence length="224" mass="24115">MVEKNASQRAASDSRLEFLGVTKAKAKNEKAPSSPKYKGVRMRQWGKWVSEIREPNKRSRIWLGSFPTAEMAAKAYDAAVVCLRGSNAELNFPDSPPRVVPTCTSPKDVQIAAAAAAAAADPCTPVSLPALGAQPVAQSLETQLHKMDSSAVECVAESSPACSFVTLDQVELAWSDMKFIDLPPLEDLVDSSEQSSTSSAVYCRVSSGPLERNIMDNCYNVFAV</sequence>
<dbReference type="PRINTS" id="PR00367">
    <property type="entry name" value="ETHRSPELEMNT"/>
</dbReference>
<feature type="domain" description="AP2/ERF" evidence="8">
    <location>
        <begin position="36"/>
        <end position="93"/>
    </location>
</feature>
<evidence type="ECO:0000256" key="5">
    <source>
        <dbReference type="ARBA" id="ARBA00023163"/>
    </source>
</evidence>
<evidence type="ECO:0000256" key="2">
    <source>
        <dbReference type="ARBA" id="ARBA00023015"/>
    </source>
</evidence>
<evidence type="ECO:0000313" key="9">
    <source>
        <dbReference type="EMBL" id="AMT92111.1"/>
    </source>
</evidence>
<dbReference type="FunFam" id="3.30.730.10:FF:000001">
    <property type="entry name" value="Ethylene-responsive transcription factor 2"/>
    <property type="match status" value="1"/>
</dbReference>
<comment type="subcellular location">
    <subcellularLocation>
        <location evidence="1">Nucleus</location>
    </subcellularLocation>
</comment>
<dbReference type="SMART" id="SM00380">
    <property type="entry name" value="AP2"/>
    <property type="match status" value="1"/>
</dbReference>
<dbReference type="SUPFAM" id="SSF54171">
    <property type="entry name" value="DNA-binding domain"/>
    <property type="match status" value="1"/>
</dbReference>
<dbReference type="GO" id="GO:0003700">
    <property type="term" value="F:DNA-binding transcription factor activity"/>
    <property type="evidence" value="ECO:0007669"/>
    <property type="project" value="InterPro"/>
</dbReference>
<keyword evidence="5" id="KW-0804">Transcription</keyword>
<dbReference type="GO" id="GO:0003677">
    <property type="term" value="F:DNA binding"/>
    <property type="evidence" value="ECO:0007669"/>
    <property type="project" value="UniProtKB-KW"/>
</dbReference>
<evidence type="ECO:0000256" key="6">
    <source>
        <dbReference type="ARBA" id="ARBA00023242"/>
    </source>
</evidence>
<organism evidence="9">
    <name type="scientific">Syntrichia caninervis</name>
    <dbReference type="NCBI Taxonomy" id="200751"/>
    <lineage>
        <taxon>Eukaryota</taxon>
        <taxon>Viridiplantae</taxon>
        <taxon>Streptophyta</taxon>
        <taxon>Embryophyta</taxon>
        <taxon>Bryophyta</taxon>
        <taxon>Bryophytina</taxon>
        <taxon>Bryopsida</taxon>
        <taxon>Dicranidae</taxon>
        <taxon>Pottiales</taxon>
        <taxon>Pottiaceae</taxon>
        <taxon>Syntrichia</taxon>
    </lineage>
</organism>
<dbReference type="PROSITE" id="PS51032">
    <property type="entry name" value="AP2_ERF"/>
    <property type="match status" value="1"/>
</dbReference>
<keyword evidence="6" id="KW-0539">Nucleus</keyword>
<evidence type="ECO:0000256" key="1">
    <source>
        <dbReference type="ARBA" id="ARBA00004123"/>
    </source>
</evidence>
<dbReference type="InterPro" id="IPR016177">
    <property type="entry name" value="DNA-bd_dom_sf"/>
</dbReference>
<keyword evidence="3" id="KW-0238">DNA-binding</keyword>
<dbReference type="GO" id="GO:0005634">
    <property type="term" value="C:nucleus"/>
    <property type="evidence" value="ECO:0007669"/>
    <property type="project" value="UniProtKB-SubCell"/>
</dbReference>
<evidence type="ECO:0000256" key="7">
    <source>
        <dbReference type="ARBA" id="ARBA00024343"/>
    </source>
</evidence>
<dbReference type="InterPro" id="IPR001471">
    <property type="entry name" value="AP2/ERF_dom"/>
</dbReference>
<accession>A0A144LH98</accession>
<dbReference type="PANTHER" id="PTHR31985">
    <property type="entry name" value="ETHYLENE-RESPONSIVE TRANSCRIPTION FACTOR ERF042-RELATED"/>
    <property type="match status" value="1"/>
</dbReference>
<dbReference type="InterPro" id="IPR036955">
    <property type="entry name" value="AP2/ERF_dom_sf"/>
</dbReference>
<keyword evidence="2" id="KW-0805">Transcription regulation</keyword>
<dbReference type="Pfam" id="PF00847">
    <property type="entry name" value="AP2"/>
    <property type="match status" value="1"/>
</dbReference>
<name>A0A144LH98_9BRYO</name>
<dbReference type="Gene3D" id="3.30.730.10">
    <property type="entry name" value="AP2/ERF domain"/>
    <property type="match status" value="1"/>
</dbReference>
<evidence type="ECO:0000256" key="3">
    <source>
        <dbReference type="ARBA" id="ARBA00023125"/>
    </source>
</evidence>
<dbReference type="PANTHER" id="PTHR31985:SF312">
    <property type="entry name" value="AP2_ERF DOMAIN-CONTAINING PROTEIN"/>
    <property type="match status" value="1"/>
</dbReference>
<comment type="similarity">
    <text evidence="7">Belongs to the AP2/ERF transcription factor family. ERF subfamily.</text>
</comment>
<dbReference type="CDD" id="cd00018">
    <property type="entry name" value="AP2"/>
    <property type="match status" value="1"/>
</dbReference>
<dbReference type="AlphaFoldDB" id="A0A144LH98"/>
<evidence type="ECO:0000256" key="4">
    <source>
        <dbReference type="ARBA" id="ARBA00023159"/>
    </source>
</evidence>
<gene>
    <name evidence="9" type="primary">DREB5-3</name>
</gene>
<keyword evidence="4" id="KW-0010">Activator</keyword>
<proteinExistence type="evidence at transcript level"/>
<reference evidence="9" key="1">
    <citation type="journal article" date="2016" name="J. Plant Physiol.">
        <title>Novel DREB A-5 subgroup transcription factors from desert moss (Syntrichia caninervis) confers multiple abiotic stress tolerance to yeast.</title>
        <authorList>
            <person name="Li H."/>
            <person name="Zhang D."/>
            <person name="Li X."/>
            <person name="Guan K."/>
            <person name="Yang H."/>
        </authorList>
    </citation>
    <scope>NUCLEOTIDE SEQUENCE</scope>
</reference>
<dbReference type="EMBL" id="KU613411">
    <property type="protein sequence ID" value="AMT92111.1"/>
    <property type="molecule type" value="mRNA"/>
</dbReference>